<evidence type="ECO:0000313" key="1">
    <source>
        <dbReference type="EMBL" id="AGK96035.1"/>
    </source>
</evidence>
<dbReference type="KEGG" id="cpas:Clopa_1026"/>
<protein>
    <submittedName>
        <fullName evidence="1">Uncharacterized protein</fullName>
    </submittedName>
</protein>
<accession>R4K8U0</accession>
<dbReference type="Proteomes" id="UP000013523">
    <property type="component" value="Chromosome"/>
</dbReference>
<dbReference type="PATRIC" id="fig|86416.3.peg.1019"/>
<keyword evidence="2" id="KW-1185">Reference proteome</keyword>
<organism evidence="1 2">
    <name type="scientific">Clostridium pasteurianum BC1</name>
    <dbReference type="NCBI Taxonomy" id="86416"/>
    <lineage>
        <taxon>Bacteria</taxon>
        <taxon>Bacillati</taxon>
        <taxon>Bacillota</taxon>
        <taxon>Clostridia</taxon>
        <taxon>Eubacteriales</taxon>
        <taxon>Clostridiaceae</taxon>
        <taxon>Clostridium</taxon>
    </lineage>
</organism>
<name>R4K8U0_CLOPA</name>
<dbReference type="EMBL" id="CP003261">
    <property type="protein sequence ID" value="AGK96035.1"/>
    <property type="molecule type" value="Genomic_DNA"/>
</dbReference>
<dbReference type="HOGENOM" id="CLU_3342313_0_0_9"/>
<evidence type="ECO:0000313" key="2">
    <source>
        <dbReference type="Proteomes" id="UP000013523"/>
    </source>
</evidence>
<reference evidence="1 2" key="1">
    <citation type="submission" date="2012-01" db="EMBL/GenBank/DDBJ databases">
        <title>Complete sequence of chromosome of Clostridium pasteurianum BC1.</title>
        <authorList>
            <consortium name="US DOE Joint Genome Institute"/>
            <person name="Lucas S."/>
            <person name="Han J."/>
            <person name="Lapidus A."/>
            <person name="Cheng J.-F."/>
            <person name="Goodwin L."/>
            <person name="Pitluck S."/>
            <person name="Peters L."/>
            <person name="Mikhailova N."/>
            <person name="Teshima H."/>
            <person name="Detter J.C."/>
            <person name="Han C."/>
            <person name="Tapia R."/>
            <person name="Land M."/>
            <person name="Hauser L."/>
            <person name="Kyrpides N."/>
            <person name="Ivanova N."/>
            <person name="Pagani I."/>
            <person name="Dunn J."/>
            <person name="Taghavi S."/>
            <person name="Francis A."/>
            <person name="van der Lelie D."/>
            <person name="Woyke T."/>
        </authorList>
    </citation>
    <scope>NUCLEOTIDE SEQUENCE [LARGE SCALE GENOMIC DNA]</scope>
    <source>
        <strain evidence="1 2">BC1</strain>
    </source>
</reference>
<gene>
    <name evidence="1" type="ORF">Clopa_1026</name>
</gene>
<sequence>MKINLEISEVAIREKFRDILNKNKRKAYLKVFLLFYV</sequence>
<proteinExistence type="predicted"/>
<dbReference type="AlphaFoldDB" id="R4K8U0"/>